<dbReference type="EMBL" id="FSFA01000003">
    <property type="protein sequence ID" value="SHX43391.1"/>
    <property type="molecule type" value="Genomic_DNA"/>
</dbReference>
<dbReference type="RefSeq" id="WP_074357487.1">
    <property type="nucleotide sequence ID" value="NZ_FSCP01000001.1"/>
</dbReference>
<proteinExistence type="predicted"/>
<dbReference type="Proteomes" id="UP000185183">
    <property type="component" value="Unassembled WGS sequence"/>
</dbReference>
<organism evidence="2 3">
    <name type="scientific">Mycobacteroides abscessus subsp. bolletii</name>
    <dbReference type="NCBI Taxonomy" id="319705"/>
    <lineage>
        <taxon>Bacteria</taxon>
        <taxon>Bacillati</taxon>
        <taxon>Actinomycetota</taxon>
        <taxon>Actinomycetes</taxon>
        <taxon>Mycobacteriales</taxon>
        <taxon>Mycobacteriaceae</taxon>
        <taxon>Mycobacteroides</taxon>
        <taxon>Mycobacteroides abscessus</taxon>
    </lineage>
</organism>
<dbReference type="AlphaFoldDB" id="A0A9Q7WJ11"/>
<accession>A0A9Q7WJ11</accession>
<sequence length="167" mass="18521">MSDNEIQVMVSDRETTVAKLVEALGALKTGRHNGTEHIGLPAPARRAAAEGLADLGFRFIEAVATKRVAHKPQTWMGAHAAANTEMIDKDTALAAMREFRPDLAEKYEAATTDEQREALLAELRPKVAATLETANALDEVSDQLRAKARHQAHNEREERQRKEREDD</sequence>
<feature type="region of interest" description="Disordered" evidence="1">
    <location>
        <begin position="141"/>
        <end position="167"/>
    </location>
</feature>
<protein>
    <submittedName>
        <fullName evidence="2">Uncharacterized protein</fullName>
    </submittedName>
</protein>
<gene>
    <name evidence="2" type="ORF">SAMEA2275694_02649</name>
</gene>
<reference evidence="2 3" key="1">
    <citation type="submission" date="2016-11" db="EMBL/GenBank/DDBJ databases">
        <authorList>
            <consortium name="Pathogen Informatics"/>
        </authorList>
    </citation>
    <scope>NUCLEOTIDE SEQUENCE [LARGE SCALE GENOMIC DNA]</scope>
    <source>
        <strain evidence="2 3">968</strain>
    </source>
</reference>
<name>A0A9Q7WJ11_9MYCO</name>
<comment type="caution">
    <text evidence="2">The sequence shown here is derived from an EMBL/GenBank/DDBJ whole genome shotgun (WGS) entry which is preliminary data.</text>
</comment>
<evidence type="ECO:0000256" key="1">
    <source>
        <dbReference type="SAM" id="MobiDB-lite"/>
    </source>
</evidence>
<evidence type="ECO:0000313" key="2">
    <source>
        <dbReference type="EMBL" id="SHX43391.1"/>
    </source>
</evidence>
<feature type="compositionally biased region" description="Basic and acidic residues" evidence="1">
    <location>
        <begin position="152"/>
        <end position="167"/>
    </location>
</feature>
<evidence type="ECO:0000313" key="3">
    <source>
        <dbReference type="Proteomes" id="UP000185183"/>
    </source>
</evidence>